<keyword evidence="6 8" id="KW-0472">Membrane</keyword>
<feature type="transmembrane region" description="Helical" evidence="8">
    <location>
        <begin position="229"/>
        <end position="250"/>
    </location>
</feature>
<evidence type="ECO:0000259" key="9">
    <source>
        <dbReference type="Pfam" id="PF00361"/>
    </source>
</evidence>
<dbReference type="PRINTS" id="PR01437">
    <property type="entry name" value="NUOXDRDTASE4"/>
</dbReference>
<protein>
    <submittedName>
        <fullName evidence="10">Formate hydrogenlyase subunit 3/multisubunit Na+/H+ antiporter, MnhD subunit</fullName>
    </submittedName>
</protein>
<name>I2Q5I9_9BACT</name>
<evidence type="ECO:0000256" key="1">
    <source>
        <dbReference type="ARBA" id="ARBA00004651"/>
    </source>
</evidence>
<evidence type="ECO:0000256" key="4">
    <source>
        <dbReference type="ARBA" id="ARBA00022989"/>
    </source>
</evidence>
<keyword evidence="4 8" id="KW-1133">Transmembrane helix</keyword>
<evidence type="ECO:0000256" key="5">
    <source>
        <dbReference type="ARBA" id="ARBA00023002"/>
    </source>
</evidence>
<dbReference type="PANTHER" id="PTHR42682:SF4">
    <property type="entry name" value="NADH-UBIQUINONE_PLASTOQUINONE"/>
    <property type="match status" value="1"/>
</dbReference>
<dbReference type="InterPro" id="IPR003918">
    <property type="entry name" value="NADH_UbQ_OxRdtase"/>
</dbReference>
<keyword evidence="2" id="KW-1003">Cell membrane</keyword>
<feature type="transmembrane region" description="Helical" evidence="8">
    <location>
        <begin position="390"/>
        <end position="416"/>
    </location>
</feature>
<accession>I2Q5I9</accession>
<keyword evidence="5" id="KW-0560">Oxidoreductase</keyword>
<dbReference type="GO" id="GO:0042773">
    <property type="term" value="P:ATP synthesis coupled electron transport"/>
    <property type="evidence" value="ECO:0007669"/>
    <property type="project" value="InterPro"/>
</dbReference>
<dbReference type="InterPro" id="IPR001750">
    <property type="entry name" value="ND/Mrp_TM"/>
</dbReference>
<dbReference type="Pfam" id="PF00361">
    <property type="entry name" value="Proton_antipo_M"/>
    <property type="match status" value="1"/>
</dbReference>
<feature type="transmembrane region" description="Helical" evidence="8">
    <location>
        <begin position="164"/>
        <end position="183"/>
    </location>
</feature>
<dbReference type="GO" id="GO:0016829">
    <property type="term" value="F:lyase activity"/>
    <property type="evidence" value="ECO:0007669"/>
    <property type="project" value="UniProtKB-KW"/>
</dbReference>
<feature type="domain" description="NADH:quinone oxidoreductase/Mrp antiporter transmembrane" evidence="9">
    <location>
        <begin position="127"/>
        <end position="393"/>
    </location>
</feature>
<feature type="transmembrane region" description="Helical" evidence="8">
    <location>
        <begin position="256"/>
        <end position="276"/>
    </location>
</feature>
<reference evidence="10" key="1">
    <citation type="submission" date="2011-11" db="EMBL/GenBank/DDBJ databases">
        <title>Improved High-Quality Draft sequence of Desulfovibrio sp. U5L.</title>
        <authorList>
            <consortium name="US DOE Joint Genome Institute"/>
            <person name="Lucas S."/>
            <person name="Han J."/>
            <person name="Lapidus A."/>
            <person name="Cheng J.-F."/>
            <person name="Goodwin L."/>
            <person name="Pitluck S."/>
            <person name="Peters L."/>
            <person name="Ovchinnikova G."/>
            <person name="Held B."/>
            <person name="Detter J.C."/>
            <person name="Han C."/>
            <person name="Tapia R."/>
            <person name="Land M."/>
            <person name="Hauser L."/>
            <person name="Kyrpides N."/>
            <person name="Ivanova N."/>
            <person name="Pagani I."/>
            <person name="Gabster J."/>
            <person name="Walker C."/>
            <person name="Stolyar S."/>
            <person name="Stahl D."/>
            <person name="Arkin A."/>
            <person name="Dehal P."/>
            <person name="Hazen T."/>
            <person name="Woyke T."/>
        </authorList>
    </citation>
    <scope>NUCLEOTIDE SEQUENCE [LARGE SCALE GENOMIC DNA]</scope>
    <source>
        <strain evidence="10">U5L</strain>
    </source>
</reference>
<comment type="subcellular location">
    <subcellularLocation>
        <location evidence="1">Cell membrane</location>
        <topology evidence="1">Multi-pass membrane protein</topology>
    </subcellularLocation>
    <subcellularLocation>
        <location evidence="7">Membrane</location>
        <topology evidence="7">Multi-pass membrane protein</topology>
    </subcellularLocation>
</comment>
<feature type="transmembrane region" description="Helical" evidence="8">
    <location>
        <begin position="350"/>
        <end position="370"/>
    </location>
</feature>
<dbReference type="AlphaFoldDB" id="I2Q5I9"/>
<dbReference type="PANTHER" id="PTHR42682">
    <property type="entry name" value="HYDROGENASE-4 COMPONENT F"/>
    <property type="match status" value="1"/>
</dbReference>
<evidence type="ECO:0000256" key="2">
    <source>
        <dbReference type="ARBA" id="ARBA00022475"/>
    </source>
</evidence>
<dbReference type="InterPro" id="IPR052175">
    <property type="entry name" value="ComplexI-like_HydComp"/>
</dbReference>
<gene>
    <name evidence="10" type="ORF">DesU5LDRAFT_3422</name>
</gene>
<dbReference type="HOGENOM" id="CLU_030481_0_0_7"/>
<feature type="transmembrane region" description="Helical" evidence="8">
    <location>
        <begin position="82"/>
        <end position="104"/>
    </location>
</feature>
<evidence type="ECO:0000256" key="6">
    <source>
        <dbReference type="ARBA" id="ARBA00023136"/>
    </source>
</evidence>
<feature type="transmembrane region" description="Helical" evidence="8">
    <location>
        <begin position="134"/>
        <end position="152"/>
    </location>
</feature>
<feature type="transmembrane region" description="Helical" evidence="8">
    <location>
        <begin position="318"/>
        <end position="338"/>
    </location>
</feature>
<dbReference type="EMBL" id="JH600068">
    <property type="protein sequence ID" value="EIG55045.1"/>
    <property type="molecule type" value="Genomic_DNA"/>
</dbReference>
<dbReference type="Gene3D" id="1.20.5.2700">
    <property type="match status" value="1"/>
</dbReference>
<feature type="transmembrane region" description="Helical" evidence="8">
    <location>
        <begin position="12"/>
        <end position="29"/>
    </location>
</feature>
<sequence length="604" mass="65210">MAGLEQIAGIHFLHPSIGFLALALVMAFLKNEHYMAWRWLLLAPPVVAIASVAALTMGPDGPRDLASLHYLGQTLQFGRVDALALVFASVFSIQALIGFIYALHVEDRGQHMAACLYVAGGFGCVFAGDYITLFIFWEIMSIGSVFLIWLRGTEQATAAGFRYFLFHIFGGLFLLAGLLLRYGAIGTFAFTAVAPDAARYFDYIILIGFLVNAAFVPLHAWLPDAYPEATVTGAVFMSAFTTKTAVYVLARGYAGFEVLAIGGCVMCLYGVFYATIENNARRILSYHIVSQVGYMVCGIGIGTAMTVDGACAHAYAHILYKGLLFMGAGCLLYSAGTAKLTELGGLASRLPLVMIGYMVGAVSISGMPLFNGFVSKTMTIAGAAEAHRTWLALGMELAAVGTFLSVGIKLPYFAFWAKPKSEVELKPIPWNMYLGMGISSILCLGIGLFPQTLYSLLPFPTDYVPYTPWHVLQSCLILGFTGLGFYLMRKIIPPHPSRNLDFDFLYRWIGRGFVKVVSFPVAAIDNVWTDVYEKVGLRGLLLAAFGTNVFDGKVIDGVLDGSARGVREGGGAAVARSQTGRLQDYLAAAVTVGLLVFAAVWFLG</sequence>
<feature type="transmembrane region" description="Helical" evidence="8">
    <location>
        <begin position="111"/>
        <end position="128"/>
    </location>
</feature>
<feature type="transmembrane region" description="Helical" evidence="8">
    <location>
        <begin position="585"/>
        <end position="603"/>
    </location>
</feature>
<dbReference type="eggNOG" id="COG0651">
    <property type="taxonomic scope" value="Bacteria"/>
</dbReference>
<dbReference type="GO" id="GO:0008137">
    <property type="term" value="F:NADH dehydrogenase (ubiquinone) activity"/>
    <property type="evidence" value="ECO:0007669"/>
    <property type="project" value="InterPro"/>
</dbReference>
<organism evidence="10">
    <name type="scientific">Desulfovibrio sp. U5L</name>
    <dbReference type="NCBI Taxonomy" id="596152"/>
    <lineage>
        <taxon>Bacteria</taxon>
        <taxon>Pseudomonadati</taxon>
        <taxon>Thermodesulfobacteriota</taxon>
        <taxon>Desulfovibrionia</taxon>
        <taxon>Desulfovibrionales</taxon>
        <taxon>Desulfovibrionaceae</taxon>
        <taxon>Desulfovibrio</taxon>
    </lineage>
</organism>
<dbReference type="OrthoDB" id="9805769at2"/>
<feature type="transmembrane region" description="Helical" evidence="8">
    <location>
        <begin position="203"/>
        <end position="222"/>
    </location>
</feature>
<keyword evidence="10" id="KW-0456">Lyase</keyword>
<dbReference type="GO" id="GO:0005886">
    <property type="term" value="C:plasma membrane"/>
    <property type="evidence" value="ECO:0007669"/>
    <property type="project" value="UniProtKB-SubCell"/>
</dbReference>
<evidence type="ECO:0000256" key="3">
    <source>
        <dbReference type="ARBA" id="ARBA00022692"/>
    </source>
</evidence>
<dbReference type="NCBIfam" id="NF009310">
    <property type="entry name" value="PRK12668.1"/>
    <property type="match status" value="1"/>
</dbReference>
<feature type="transmembrane region" description="Helical" evidence="8">
    <location>
        <begin position="428"/>
        <end position="449"/>
    </location>
</feature>
<dbReference type="STRING" id="596152.DesU5LDRAFT_3422"/>
<feature type="transmembrane region" description="Helical" evidence="8">
    <location>
        <begin position="36"/>
        <end position="57"/>
    </location>
</feature>
<feature type="transmembrane region" description="Helical" evidence="8">
    <location>
        <begin position="469"/>
        <end position="488"/>
    </location>
</feature>
<feature type="transmembrane region" description="Helical" evidence="8">
    <location>
        <begin position="283"/>
        <end position="306"/>
    </location>
</feature>
<evidence type="ECO:0000256" key="8">
    <source>
        <dbReference type="SAM" id="Phobius"/>
    </source>
</evidence>
<evidence type="ECO:0000256" key="7">
    <source>
        <dbReference type="RuleBase" id="RU000320"/>
    </source>
</evidence>
<dbReference type="GO" id="GO:0016491">
    <property type="term" value="F:oxidoreductase activity"/>
    <property type="evidence" value="ECO:0007669"/>
    <property type="project" value="UniProtKB-KW"/>
</dbReference>
<evidence type="ECO:0000313" key="10">
    <source>
        <dbReference type="EMBL" id="EIG55045.1"/>
    </source>
</evidence>
<keyword evidence="3 7" id="KW-0812">Transmembrane</keyword>
<proteinExistence type="predicted"/>